<evidence type="ECO:0000256" key="2">
    <source>
        <dbReference type="SAM" id="SignalP"/>
    </source>
</evidence>
<feature type="signal peptide" evidence="2">
    <location>
        <begin position="1"/>
        <end position="23"/>
    </location>
</feature>
<keyword evidence="2" id="KW-0732">Signal</keyword>
<dbReference type="Gene3D" id="3.40.50.1820">
    <property type="entry name" value="alpha/beta hydrolase"/>
    <property type="match status" value="1"/>
</dbReference>
<comment type="similarity">
    <text evidence="1">Belongs to the AB hydrolase superfamily.</text>
</comment>
<keyword evidence="4" id="KW-1185">Reference proteome</keyword>
<sequence length="412" mass="44657">MKRRGFVTLPALALASSQLPALAGAAEAGAAEAGAAEAAEAAGFQAVPVEAAGFEGPSVVDGNLPVFADQLSAELEFPLAWTGRRHGSFGAWKRQARAKVEELLWQPPDRSPFDVEIVDEQVRDGYRQRQLLFNVTRHSRVRASMLVPDGPGPFPSALLLHDHGAKFDIGKEKLIEPWYDDTRLVSARAWSAKYFSGRFVGNELAARGYAVLAVDALGWGDRGGLAYDGQQALASNFFNLGSSLAGLVAREDARAAAMLATLPEVDERRIAAVGFSMGGYRAWQVAALSDDIAATVAACWMTGLKEMMVPGNNTLRGQSAFYMLHPGLYRHLDIPDVAGIAAPRPMMLMDGADDPLFTPAGVGVAYDKMRAVWDSQRAGDRLSTKIWPGLGHVFVREMQDDAFAWLDRWLQR</sequence>
<proteinExistence type="inferred from homology"/>
<comment type="caution">
    <text evidence="3">The sequence shown here is derived from an EMBL/GenBank/DDBJ whole genome shotgun (WGS) entry which is preliminary data.</text>
</comment>
<organism evidence="3 4">
    <name type="scientific">Paractinoplanes durhamensis</name>
    <dbReference type="NCBI Taxonomy" id="113563"/>
    <lineage>
        <taxon>Bacteria</taxon>
        <taxon>Bacillati</taxon>
        <taxon>Actinomycetota</taxon>
        <taxon>Actinomycetes</taxon>
        <taxon>Micromonosporales</taxon>
        <taxon>Micromonosporaceae</taxon>
        <taxon>Paractinoplanes</taxon>
    </lineage>
</organism>
<dbReference type="RefSeq" id="WP_203726087.1">
    <property type="nucleotide sequence ID" value="NZ_BAAATX010000002.1"/>
</dbReference>
<accession>A0ABQ3YS87</accession>
<gene>
    <name evidence="3" type="ORF">Adu01nite_18020</name>
</gene>
<dbReference type="SUPFAM" id="SSF53474">
    <property type="entry name" value="alpha/beta-Hydrolases"/>
    <property type="match status" value="1"/>
</dbReference>
<evidence type="ECO:0000256" key="1">
    <source>
        <dbReference type="ARBA" id="ARBA00008645"/>
    </source>
</evidence>
<name>A0ABQ3YS87_9ACTN</name>
<dbReference type="Pfam" id="PF12715">
    <property type="entry name" value="Abhydrolase_7"/>
    <property type="match status" value="1"/>
</dbReference>
<dbReference type="Proteomes" id="UP000637628">
    <property type="component" value="Unassembled WGS sequence"/>
</dbReference>
<dbReference type="InterPro" id="IPR050261">
    <property type="entry name" value="FrsA_esterase"/>
</dbReference>
<keyword evidence="3" id="KW-0378">Hydrolase</keyword>
<dbReference type="GO" id="GO:0016787">
    <property type="term" value="F:hydrolase activity"/>
    <property type="evidence" value="ECO:0007669"/>
    <property type="project" value="UniProtKB-KW"/>
</dbReference>
<dbReference type="InterPro" id="IPR029058">
    <property type="entry name" value="AB_hydrolase_fold"/>
</dbReference>
<dbReference type="InterPro" id="IPR025890">
    <property type="entry name" value="Abhydrolase_bac"/>
</dbReference>
<dbReference type="PANTHER" id="PTHR22946">
    <property type="entry name" value="DIENELACTONE HYDROLASE DOMAIN-CONTAINING PROTEIN-RELATED"/>
    <property type="match status" value="1"/>
</dbReference>
<protein>
    <submittedName>
        <fullName evidence="3">Hydrolase</fullName>
    </submittedName>
</protein>
<feature type="chain" id="PRO_5045944923" evidence="2">
    <location>
        <begin position="24"/>
        <end position="412"/>
    </location>
</feature>
<reference evidence="3 4" key="1">
    <citation type="submission" date="2021-01" db="EMBL/GenBank/DDBJ databases">
        <title>Whole genome shotgun sequence of Actinoplanes durhamensis NBRC 14914.</title>
        <authorList>
            <person name="Komaki H."/>
            <person name="Tamura T."/>
        </authorList>
    </citation>
    <scope>NUCLEOTIDE SEQUENCE [LARGE SCALE GENOMIC DNA]</scope>
    <source>
        <strain evidence="3 4">NBRC 14914</strain>
    </source>
</reference>
<evidence type="ECO:0000313" key="4">
    <source>
        <dbReference type="Proteomes" id="UP000637628"/>
    </source>
</evidence>
<dbReference type="EMBL" id="BOML01000014">
    <property type="protein sequence ID" value="GIE00452.1"/>
    <property type="molecule type" value="Genomic_DNA"/>
</dbReference>
<evidence type="ECO:0000313" key="3">
    <source>
        <dbReference type="EMBL" id="GIE00452.1"/>
    </source>
</evidence>